<evidence type="ECO:0000256" key="4">
    <source>
        <dbReference type="ARBA" id="ARBA00022605"/>
    </source>
</evidence>
<name>A0AAV9PJG7_9PEZI</name>
<organism evidence="10 11">
    <name type="scientific">Saxophila tyrrhenica</name>
    <dbReference type="NCBI Taxonomy" id="1690608"/>
    <lineage>
        <taxon>Eukaryota</taxon>
        <taxon>Fungi</taxon>
        <taxon>Dikarya</taxon>
        <taxon>Ascomycota</taxon>
        <taxon>Pezizomycotina</taxon>
        <taxon>Dothideomycetes</taxon>
        <taxon>Dothideomycetidae</taxon>
        <taxon>Mycosphaerellales</taxon>
        <taxon>Extremaceae</taxon>
        <taxon>Saxophila</taxon>
    </lineage>
</organism>
<evidence type="ECO:0000256" key="6">
    <source>
        <dbReference type="ARBA" id="ARBA00023102"/>
    </source>
</evidence>
<dbReference type="InterPro" id="IPR010140">
    <property type="entry name" value="Histidinol_P_phosphatase_HisJ"/>
</dbReference>
<proteinExistence type="inferred from homology"/>
<keyword evidence="6 8" id="KW-0368">Histidine biosynthesis</keyword>
<comment type="pathway">
    <text evidence="1 8">Amino-acid biosynthesis; L-histidine biosynthesis; L-histidine from 5-phospho-alpha-D-ribose 1-diphosphate: step 8/9.</text>
</comment>
<dbReference type="PANTHER" id="PTHR21039:SF0">
    <property type="entry name" value="HISTIDINOL-PHOSPHATASE"/>
    <property type="match status" value="1"/>
</dbReference>
<dbReference type="GO" id="GO:0005737">
    <property type="term" value="C:cytoplasm"/>
    <property type="evidence" value="ECO:0007669"/>
    <property type="project" value="TreeGrafter"/>
</dbReference>
<protein>
    <recommendedName>
        <fullName evidence="3 8">Histidinol-phosphatase</fullName>
        <shortName evidence="8">HolPase</shortName>
        <ecNumber evidence="3 8">3.1.3.15</ecNumber>
    </recommendedName>
</protein>
<sequence length="315" mass="35690">MPFSHHSHSGQFCGHATNTLEEVVQNAIKKGMTIFCMTEHIHRDRIDFYPNEEKSHTPKSLEQLYDDFYHEASRLRKAYADQIQLFIGFESEWIRDSSLGIIEGLLANYDLDLFVGSVHHVHTWPIDYDTPMYHEARKVAGGSDEQVFADFFDAQYAMLQVLKPPIVGHFDLIRLKSDKPDGSFRVWAEVWEKIMRNLKFVAGYGGVLELNSSSLRKEMSETYPQVEICKEFLSMGGHFTLSDDSHGIDQVGLNYGKVLDCIKAAGINEICHLAPAADGVKVNDSRFPNVGWKTVAVNDLEAHGFWKASNQSSSR</sequence>
<dbReference type="NCBIfam" id="TIGR01856">
    <property type="entry name" value="hisJ_fam"/>
    <property type="match status" value="1"/>
</dbReference>
<dbReference type="SUPFAM" id="SSF89550">
    <property type="entry name" value="PHP domain-like"/>
    <property type="match status" value="1"/>
</dbReference>
<dbReference type="RefSeq" id="XP_064662146.1">
    <property type="nucleotide sequence ID" value="XM_064799391.1"/>
</dbReference>
<dbReference type="EC" id="3.1.3.15" evidence="3 8"/>
<dbReference type="AlphaFoldDB" id="A0AAV9PJG7"/>
<dbReference type="Pfam" id="PF02811">
    <property type="entry name" value="PHP"/>
    <property type="match status" value="1"/>
</dbReference>
<dbReference type="FunFam" id="3.20.20.140:FF:000059">
    <property type="entry name" value="Histidinol-phosphatase"/>
    <property type="match status" value="1"/>
</dbReference>
<evidence type="ECO:0000256" key="5">
    <source>
        <dbReference type="ARBA" id="ARBA00022801"/>
    </source>
</evidence>
<evidence type="ECO:0000256" key="2">
    <source>
        <dbReference type="ARBA" id="ARBA00009152"/>
    </source>
</evidence>
<comment type="catalytic activity">
    <reaction evidence="7 8">
        <text>L-histidinol phosphate + H2O = L-histidinol + phosphate</text>
        <dbReference type="Rhea" id="RHEA:14465"/>
        <dbReference type="ChEBI" id="CHEBI:15377"/>
        <dbReference type="ChEBI" id="CHEBI:43474"/>
        <dbReference type="ChEBI" id="CHEBI:57699"/>
        <dbReference type="ChEBI" id="CHEBI:57980"/>
        <dbReference type="EC" id="3.1.3.15"/>
    </reaction>
</comment>
<evidence type="ECO:0000256" key="7">
    <source>
        <dbReference type="ARBA" id="ARBA00049158"/>
    </source>
</evidence>
<comment type="similarity">
    <text evidence="2 8">Belongs to the PHP hydrolase family. HisK subfamily.</text>
</comment>
<feature type="domain" description="PHP" evidence="9">
    <location>
        <begin position="5"/>
        <end position="213"/>
    </location>
</feature>
<dbReference type="Gene3D" id="3.20.20.140">
    <property type="entry name" value="Metal-dependent hydrolases"/>
    <property type="match status" value="1"/>
</dbReference>
<dbReference type="InterPro" id="IPR004013">
    <property type="entry name" value="PHP_dom"/>
</dbReference>
<evidence type="ECO:0000256" key="1">
    <source>
        <dbReference type="ARBA" id="ARBA00004970"/>
    </source>
</evidence>
<gene>
    <name evidence="10" type="ORF">LTR77_002132</name>
</gene>
<dbReference type="GeneID" id="89923479"/>
<keyword evidence="4 8" id="KW-0028">Amino-acid biosynthesis</keyword>
<dbReference type="PANTHER" id="PTHR21039">
    <property type="entry name" value="HISTIDINOL PHOSPHATASE-RELATED"/>
    <property type="match status" value="1"/>
</dbReference>
<dbReference type="EMBL" id="JAVRRT010000003">
    <property type="protein sequence ID" value="KAK5173451.1"/>
    <property type="molecule type" value="Genomic_DNA"/>
</dbReference>
<accession>A0AAV9PJG7</accession>
<comment type="caution">
    <text evidence="10">The sequence shown here is derived from an EMBL/GenBank/DDBJ whole genome shotgun (WGS) entry which is preliminary data.</text>
</comment>
<dbReference type="GO" id="GO:0004401">
    <property type="term" value="F:histidinol-phosphatase activity"/>
    <property type="evidence" value="ECO:0007669"/>
    <property type="project" value="UniProtKB-UniRule"/>
</dbReference>
<dbReference type="GO" id="GO:0000105">
    <property type="term" value="P:L-histidine biosynthetic process"/>
    <property type="evidence" value="ECO:0007669"/>
    <property type="project" value="UniProtKB-UniRule"/>
</dbReference>
<dbReference type="CDD" id="cd12110">
    <property type="entry name" value="PHP_HisPPase_Hisj_like"/>
    <property type="match status" value="1"/>
</dbReference>
<dbReference type="Proteomes" id="UP001337655">
    <property type="component" value="Unassembled WGS sequence"/>
</dbReference>
<keyword evidence="11" id="KW-1185">Reference proteome</keyword>
<keyword evidence="5 8" id="KW-0378">Hydrolase</keyword>
<evidence type="ECO:0000259" key="9">
    <source>
        <dbReference type="Pfam" id="PF02811"/>
    </source>
</evidence>
<evidence type="ECO:0000313" key="10">
    <source>
        <dbReference type="EMBL" id="KAK5173451.1"/>
    </source>
</evidence>
<reference evidence="10 11" key="1">
    <citation type="submission" date="2023-08" db="EMBL/GenBank/DDBJ databases">
        <title>Black Yeasts Isolated from many extreme environments.</title>
        <authorList>
            <person name="Coleine C."/>
            <person name="Stajich J.E."/>
            <person name="Selbmann L."/>
        </authorList>
    </citation>
    <scope>NUCLEOTIDE SEQUENCE [LARGE SCALE GENOMIC DNA]</scope>
    <source>
        <strain evidence="10 11">CCFEE 5935</strain>
    </source>
</reference>
<dbReference type="InterPro" id="IPR016195">
    <property type="entry name" value="Pol/histidinol_Pase-like"/>
</dbReference>
<evidence type="ECO:0000256" key="8">
    <source>
        <dbReference type="RuleBase" id="RU366003"/>
    </source>
</evidence>
<evidence type="ECO:0000313" key="11">
    <source>
        <dbReference type="Proteomes" id="UP001337655"/>
    </source>
</evidence>
<evidence type="ECO:0000256" key="3">
    <source>
        <dbReference type="ARBA" id="ARBA00013085"/>
    </source>
</evidence>